<evidence type="ECO:0000256" key="4">
    <source>
        <dbReference type="ARBA" id="ARBA00023004"/>
    </source>
</evidence>
<sequence>MMESAIPLHLETARTRHKRVPDDYQPPYPSFVARYKPTVSRVAMAYFGVQYRGTAPLAATDALKDIARLFASENGPSHWDQARYVDQSGFENVVTVAYWNDVARFDAWFAPAREVWTGRQREGVGTFIEVLRPTVERHETLFSSPDRAEGVAVIANGMSGEVQEHAYWGGMRDRIPLSQTDAMAPAGAPELIRDGARLRVVAYDNLCLIRSGQDWSDTGASERKLYLDDVEPVLRQGMNFLRDDGLAIGCYANRYMQVLAADGSATEKSYGQSWWRSLAALERWAESHPTHVRIFGAAMKYLSTLGPSAKLRLYHEVTVAAADEQLFEYLNCHPKTGMLAAVETVGA</sequence>
<accession>A0A562LM66</accession>
<dbReference type="GO" id="GO:0016829">
    <property type="term" value="F:lyase activity"/>
    <property type="evidence" value="ECO:0007669"/>
    <property type="project" value="UniProtKB-KW"/>
</dbReference>
<dbReference type="Proteomes" id="UP000317176">
    <property type="component" value="Unassembled WGS sequence"/>
</dbReference>
<evidence type="ECO:0000313" key="8">
    <source>
        <dbReference type="Proteomes" id="UP000317176"/>
    </source>
</evidence>
<keyword evidence="5" id="KW-0456">Lyase</keyword>
<gene>
    <name evidence="7" type="ORF">IQ17_01497</name>
</gene>
<dbReference type="Pfam" id="PF13816">
    <property type="entry name" value="Dehydratase_hem"/>
    <property type="match status" value="1"/>
</dbReference>
<evidence type="ECO:0000256" key="2">
    <source>
        <dbReference type="ARBA" id="ARBA00022617"/>
    </source>
</evidence>
<proteinExistence type="inferred from homology"/>
<comment type="caution">
    <text evidence="7">The sequence shown here is derived from an EMBL/GenBank/DDBJ whole genome shotgun (WGS) entry which is preliminary data.</text>
</comment>
<evidence type="ECO:0000313" key="7">
    <source>
        <dbReference type="EMBL" id="TWI08676.1"/>
    </source>
</evidence>
<keyword evidence="2" id="KW-0349">Heme</keyword>
<evidence type="ECO:0000256" key="5">
    <source>
        <dbReference type="ARBA" id="ARBA00023239"/>
    </source>
</evidence>
<organism evidence="7 8">
    <name type="scientific">Bradyrhizobium daqingense</name>
    <dbReference type="NCBI Taxonomy" id="993502"/>
    <lineage>
        <taxon>Bacteria</taxon>
        <taxon>Pseudomonadati</taxon>
        <taxon>Pseudomonadota</taxon>
        <taxon>Alphaproteobacteria</taxon>
        <taxon>Hyphomicrobiales</taxon>
        <taxon>Nitrobacteraceae</taxon>
        <taxon>Bradyrhizobium</taxon>
    </lineage>
</organism>
<evidence type="ECO:0000256" key="6">
    <source>
        <dbReference type="ARBA" id="ARBA00034312"/>
    </source>
</evidence>
<comment type="cofactor">
    <cofactor evidence="1">
        <name>heme b</name>
        <dbReference type="ChEBI" id="CHEBI:60344"/>
    </cofactor>
</comment>
<protein>
    <submittedName>
        <fullName evidence="7">Aldoxime dehydratase</fullName>
    </submittedName>
</protein>
<reference evidence="7 8" key="1">
    <citation type="journal article" date="2015" name="Stand. Genomic Sci.">
        <title>Genomic Encyclopedia of Bacterial and Archaeal Type Strains, Phase III: the genomes of soil and plant-associated and newly described type strains.</title>
        <authorList>
            <person name="Whitman W.B."/>
            <person name="Woyke T."/>
            <person name="Klenk H.P."/>
            <person name="Zhou Y."/>
            <person name="Lilburn T.G."/>
            <person name="Beck B.J."/>
            <person name="De Vos P."/>
            <person name="Vandamme P."/>
            <person name="Eisen J.A."/>
            <person name="Garrity G."/>
            <person name="Hugenholtz P."/>
            <person name="Kyrpides N.C."/>
        </authorList>
    </citation>
    <scope>NUCLEOTIDE SEQUENCE [LARGE SCALE GENOMIC DNA]</scope>
    <source>
        <strain evidence="7 8">CGMCC 1.10947</strain>
    </source>
</reference>
<comment type="similarity">
    <text evidence="6">Belongs to the heme-containing dehydratase family.</text>
</comment>
<evidence type="ECO:0000256" key="3">
    <source>
        <dbReference type="ARBA" id="ARBA00022723"/>
    </source>
</evidence>
<keyword evidence="3" id="KW-0479">Metal-binding</keyword>
<dbReference type="GO" id="GO:0046872">
    <property type="term" value="F:metal ion binding"/>
    <property type="evidence" value="ECO:0007669"/>
    <property type="project" value="UniProtKB-KW"/>
</dbReference>
<dbReference type="AlphaFoldDB" id="A0A562LM66"/>
<dbReference type="EMBL" id="VLKL01000003">
    <property type="protein sequence ID" value="TWI08676.1"/>
    <property type="molecule type" value="Genomic_DNA"/>
</dbReference>
<dbReference type="InterPro" id="IPR025702">
    <property type="entry name" value="OXD"/>
</dbReference>
<name>A0A562LM66_9BRAD</name>
<keyword evidence="4" id="KW-0408">Iron</keyword>
<evidence type="ECO:0000256" key="1">
    <source>
        <dbReference type="ARBA" id="ARBA00001970"/>
    </source>
</evidence>
<keyword evidence="8" id="KW-1185">Reference proteome</keyword>